<reference evidence="1" key="1">
    <citation type="journal article" date="2014" name="Front. Microbiol.">
        <title>High frequency of phylogenetically diverse reductive dehalogenase-homologous genes in deep subseafloor sedimentary metagenomes.</title>
        <authorList>
            <person name="Kawai M."/>
            <person name="Futagami T."/>
            <person name="Toyoda A."/>
            <person name="Takaki Y."/>
            <person name="Nishi S."/>
            <person name="Hori S."/>
            <person name="Arai W."/>
            <person name="Tsubouchi T."/>
            <person name="Morono Y."/>
            <person name="Uchiyama I."/>
            <person name="Ito T."/>
            <person name="Fujiyama A."/>
            <person name="Inagaki F."/>
            <person name="Takami H."/>
        </authorList>
    </citation>
    <scope>NUCLEOTIDE SEQUENCE</scope>
    <source>
        <strain evidence="1">Expedition CK06-06</strain>
    </source>
</reference>
<dbReference type="EMBL" id="BARW01036792">
    <property type="protein sequence ID" value="GAJ20611.1"/>
    <property type="molecule type" value="Genomic_DNA"/>
</dbReference>
<proteinExistence type="predicted"/>
<accession>X1VTB7</accession>
<organism evidence="1">
    <name type="scientific">marine sediment metagenome</name>
    <dbReference type="NCBI Taxonomy" id="412755"/>
    <lineage>
        <taxon>unclassified sequences</taxon>
        <taxon>metagenomes</taxon>
        <taxon>ecological metagenomes</taxon>
    </lineage>
</organism>
<protein>
    <submittedName>
        <fullName evidence="1">Uncharacterized protein</fullName>
    </submittedName>
</protein>
<dbReference type="AlphaFoldDB" id="X1VTB7"/>
<comment type="caution">
    <text evidence="1">The sequence shown here is derived from an EMBL/GenBank/DDBJ whole genome shotgun (WGS) entry which is preliminary data.</text>
</comment>
<name>X1VTB7_9ZZZZ</name>
<sequence>KGIDEGWRDAGMSCADFHLPESSKVTIMSGSQFDVGDKGIADGMDDAHYCTRLIRVTVKRPV</sequence>
<evidence type="ECO:0000313" key="1">
    <source>
        <dbReference type="EMBL" id="GAJ20611.1"/>
    </source>
</evidence>
<gene>
    <name evidence="1" type="ORF">S12H4_57007</name>
</gene>
<feature type="non-terminal residue" evidence="1">
    <location>
        <position position="1"/>
    </location>
</feature>